<proteinExistence type="predicted"/>
<accession>A0A0X1T3P8</accession>
<dbReference type="KEGG" id="pagb:AWM79_16205"/>
<dbReference type="SUPFAM" id="SSF53335">
    <property type="entry name" value="S-adenosyl-L-methionine-dependent methyltransferases"/>
    <property type="match status" value="1"/>
</dbReference>
<evidence type="ECO:0000313" key="1">
    <source>
        <dbReference type="EMBL" id="AMB86756.1"/>
    </source>
</evidence>
<dbReference type="Gene3D" id="3.40.50.150">
    <property type="entry name" value="Vaccinia Virus protein VP39"/>
    <property type="match status" value="1"/>
</dbReference>
<sequence>MMHCNVCLTELEKPIYTASSNQSLTSLCELRDGQVNVWSCPLCAHLRSEAFADTVAYYESDYRILLSDEEEDQIYEVKDGEIVYRTDHQIATLLGKLNLPEGARVLDYGCAKASTLKKLGGVRSDLNIHLFDVSSMYKEYWEKFISREKYAIHTTPQSWASSFDVLTSFFALEHIPQPVETVKKVHALLKDGGVFYGIVPDTFGNVADFVVIDHVNHFTTPSLAHLLDAAGFTDIQIDDSAHRGALVFTARKGRQQPMTVDIAETLKQSQSLAHYWESVNQRIFETSKANAGITKAIYGSGFYGAYIASAMSDFDNVSCFLDASPFQQGKELFGKPILAPESLPLDVKVLYVGLNPSIAHAVINGLGWLRDRDISLVYLDGQAA</sequence>
<dbReference type="EMBL" id="CP014135">
    <property type="protein sequence ID" value="AMB86756.1"/>
    <property type="molecule type" value="Genomic_DNA"/>
</dbReference>
<dbReference type="AlphaFoldDB" id="A0A0X1T3P8"/>
<dbReference type="InterPro" id="IPR029063">
    <property type="entry name" value="SAM-dependent_MTases_sf"/>
</dbReference>
<protein>
    <recommendedName>
        <fullName evidence="3">Methyltransferase type 12</fullName>
    </recommendedName>
</protein>
<dbReference type="RefSeq" id="WP_060783267.1">
    <property type="nucleotide sequence ID" value="NZ_CP014135.1"/>
</dbReference>
<gene>
    <name evidence="1" type="ORF">AWM79_16205</name>
</gene>
<reference evidence="1 2" key="1">
    <citation type="submission" date="2016-01" db="EMBL/GenBank/DDBJ databases">
        <authorList>
            <person name="McClelland M."/>
            <person name="Jain A."/>
            <person name="Saraogi P."/>
            <person name="Mendelson R."/>
            <person name="Westerman R."/>
            <person name="SanMiguel P."/>
            <person name="Csonka L."/>
        </authorList>
    </citation>
    <scope>NUCLEOTIDE SEQUENCE [LARGE SCALE GENOMIC DNA]</scope>
    <source>
        <strain evidence="1 2">NCPPB 2472</strain>
    </source>
</reference>
<evidence type="ECO:0008006" key="3">
    <source>
        <dbReference type="Google" id="ProtNLM"/>
    </source>
</evidence>
<evidence type="ECO:0000313" key="2">
    <source>
        <dbReference type="Proteomes" id="UP000063229"/>
    </source>
</evidence>
<dbReference type="STRING" id="46677.AWM79_16205"/>
<dbReference type="Proteomes" id="UP000063229">
    <property type="component" value="Chromosome"/>
</dbReference>
<dbReference type="Pfam" id="PF13489">
    <property type="entry name" value="Methyltransf_23"/>
    <property type="match status" value="1"/>
</dbReference>
<keyword evidence="2" id="KW-1185">Reference proteome</keyword>
<organism evidence="1 2">
    <name type="scientific">Pseudomonas agarici</name>
    <dbReference type="NCBI Taxonomy" id="46677"/>
    <lineage>
        <taxon>Bacteria</taxon>
        <taxon>Pseudomonadati</taxon>
        <taxon>Pseudomonadota</taxon>
        <taxon>Gammaproteobacteria</taxon>
        <taxon>Pseudomonadales</taxon>
        <taxon>Pseudomonadaceae</taxon>
        <taxon>Pseudomonas</taxon>
    </lineage>
</organism>
<dbReference type="PANTHER" id="PTHR43861">
    <property type="entry name" value="TRANS-ACONITATE 2-METHYLTRANSFERASE-RELATED"/>
    <property type="match status" value="1"/>
</dbReference>
<name>A0A0X1T3P8_PSEAA</name>